<dbReference type="GO" id="GO:0005634">
    <property type="term" value="C:nucleus"/>
    <property type="evidence" value="ECO:0007669"/>
    <property type="project" value="UniProtKB-SubCell"/>
</dbReference>
<evidence type="ECO:0000256" key="8">
    <source>
        <dbReference type="ARBA" id="ARBA00023242"/>
    </source>
</evidence>
<gene>
    <name evidence="12" type="primary">LOC105043504</name>
</gene>
<evidence type="ECO:0000256" key="3">
    <source>
        <dbReference type="ARBA" id="ARBA00022737"/>
    </source>
</evidence>
<protein>
    <submittedName>
        <fullName evidence="12">B-box zinc finger protein 20</fullName>
    </submittedName>
</protein>
<dbReference type="GeneID" id="105043504"/>
<feature type="domain" description="B box-type" evidence="10">
    <location>
        <begin position="58"/>
        <end position="105"/>
    </location>
</feature>
<dbReference type="GO" id="GO:0006355">
    <property type="term" value="P:regulation of DNA-templated transcription"/>
    <property type="evidence" value="ECO:0007669"/>
    <property type="project" value="TreeGrafter"/>
</dbReference>
<keyword evidence="5" id="KW-0862">Zinc</keyword>
<dbReference type="GO" id="GO:0009640">
    <property type="term" value="P:photomorphogenesis"/>
    <property type="evidence" value="ECO:0007669"/>
    <property type="project" value="TreeGrafter"/>
</dbReference>
<evidence type="ECO:0000256" key="7">
    <source>
        <dbReference type="ARBA" id="ARBA00023163"/>
    </source>
</evidence>
<organism evidence="11 12">
    <name type="scientific">Elaeis guineensis var. tenera</name>
    <name type="common">Oil palm</name>
    <dbReference type="NCBI Taxonomy" id="51953"/>
    <lineage>
        <taxon>Eukaryota</taxon>
        <taxon>Viridiplantae</taxon>
        <taxon>Streptophyta</taxon>
        <taxon>Embryophyta</taxon>
        <taxon>Tracheophyta</taxon>
        <taxon>Spermatophyta</taxon>
        <taxon>Magnoliopsida</taxon>
        <taxon>Liliopsida</taxon>
        <taxon>Arecaceae</taxon>
        <taxon>Arecoideae</taxon>
        <taxon>Cocoseae</taxon>
        <taxon>Elaeidinae</taxon>
        <taxon>Elaeis</taxon>
    </lineage>
</organism>
<evidence type="ECO:0000313" key="11">
    <source>
        <dbReference type="Proteomes" id="UP000504607"/>
    </source>
</evidence>
<evidence type="ECO:0000256" key="4">
    <source>
        <dbReference type="ARBA" id="ARBA00022771"/>
    </source>
</evidence>
<keyword evidence="6" id="KW-0805">Transcription regulation</keyword>
<evidence type="ECO:0000256" key="9">
    <source>
        <dbReference type="PROSITE-ProRule" id="PRU00024"/>
    </source>
</evidence>
<dbReference type="InterPro" id="IPR049808">
    <property type="entry name" value="CONSTANS-like_Bbox1"/>
</dbReference>
<dbReference type="PROSITE" id="PS50119">
    <property type="entry name" value="ZF_BBOX"/>
    <property type="match status" value="2"/>
</dbReference>
<feature type="domain" description="B box-type" evidence="10">
    <location>
        <begin position="1"/>
        <end position="47"/>
    </location>
</feature>
<dbReference type="InParanoid" id="A0A6I9R2I6"/>
<proteinExistence type="predicted"/>
<dbReference type="Gene3D" id="3.30.160.60">
    <property type="entry name" value="Classic Zinc Finger"/>
    <property type="match status" value="1"/>
</dbReference>
<dbReference type="Pfam" id="PF00643">
    <property type="entry name" value="zf-B_box"/>
    <property type="match status" value="1"/>
</dbReference>
<evidence type="ECO:0000256" key="6">
    <source>
        <dbReference type="ARBA" id="ARBA00023015"/>
    </source>
</evidence>
<evidence type="ECO:0000313" key="12">
    <source>
        <dbReference type="RefSeq" id="XP_010919376.1"/>
    </source>
</evidence>
<dbReference type="AlphaFoldDB" id="A0A6I9R2I6"/>
<dbReference type="FunCoup" id="A0A6I9R2I6">
    <property type="interactions" value="1600"/>
</dbReference>
<evidence type="ECO:0000256" key="1">
    <source>
        <dbReference type="ARBA" id="ARBA00004123"/>
    </source>
</evidence>
<dbReference type="RefSeq" id="XP_010919376.1">
    <property type="nucleotide sequence ID" value="XM_010921074.3"/>
</dbReference>
<dbReference type="OrthoDB" id="153872at2759"/>
<keyword evidence="4 9" id="KW-0863">Zinc-finger</keyword>
<dbReference type="CDD" id="cd19821">
    <property type="entry name" value="Bbox1_BBX-like"/>
    <property type="match status" value="2"/>
</dbReference>
<reference evidence="12" key="1">
    <citation type="submission" date="2025-08" db="UniProtKB">
        <authorList>
            <consortium name="RefSeq"/>
        </authorList>
    </citation>
    <scope>IDENTIFICATION</scope>
</reference>
<dbReference type="FunFam" id="3.30.160.60:FF:000856">
    <property type="entry name" value="B-box zinc finger protein 21"/>
    <property type="match status" value="1"/>
</dbReference>
<sequence length="295" mass="31387">MKVQCDVCAAEAASVFCCADEAALCDACDRCIHSANKLAGKHRRLSLLHPSPSSSSIQSPPLCDICQEKRGILFCREDRAILCRDCDVPIHTASDLTMNHSRFLLTGVRLSSAPLPSAPPPEAGVVDDKNKDNDKHVKIKNHGNKGHENLVVVAAKEEAACSSSTTTTAPAAAAAAAAAADGSNSSSISEYLIKMLPGWHVEDFLTDEAAAAADADAFSQVNEELSKGSSGLGGVGEGPPIWVPQAKYPVEECQAGHLFQGFVGSKASRQRWGDAYLRVPQMHGNKRCRTTVWYS</sequence>
<dbReference type="GO" id="GO:0008270">
    <property type="term" value="F:zinc ion binding"/>
    <property type="evidence" value="ECO:0007669"/>
    <property type="project" value="UniProtKB-KW"/>
</dbReference>
<dbReference type="InterPro" id="IPR051979">
    <property type="entry name" value="B-box_zinc_finger"/>
</dbReference>
<keyword evidence="7" id="KW-0804">Transcription</keyword>
<dbReference type="InterPro" id="IPR000315">
    <property type="entry name" value="Znf_B-box"/>
</dbReference>
<comment type="subcellular location">
    <subcellularLocation>
        <location evidence="1">Nucleus</location>
    </subcellularLocation>
</comment>
<keyword evidence="8" id="KW-0539">Nucleus</keyword>
<dbReference type="SMART" id="SM00336">
    <property type="entry name" value="BBOX"/>
    <property type="match status" value="2"/>
</dbReference>
<evidence type="ECO:0000256" key="5">
    <source>
        <dbReference type="ARBA" id="ARBA00022833"/>
    </source>
</evidence>
<dbReference type="KEGG" id="egu:105043504"/>
<dbReference type="GO" id="GO:0000976">
    <property type="term" value="F:transcription cis-regulatory region binding"/>
    <property type="evidence" value="ECO:0007669"/>
    <property type="project" value="UniProtKB-ARBA"/>
</dbReference>
<keyword evidence="2" id="KW-0479">Metal-binding</keyword>
<dbReference type="PANTHER" id="PTHR31832">
    <property type="entry name" value="B-BOX ZINC FINGER PROTEIN 22"/>
    <property type="match status" value="1"/>
</dbReference>
<keyword evidence="11" id="KW-1185">Reference proteome</keyword>
<dbReference type="Proteomes" id="UP000504607">
    <property type="component" value="Chromosome 4"/>
</dbReference>
<evidence type="ECO:0000256" key="2">
    <source>
        <dbReference type="ARBA" id="ARBA00022723"/>
    </source>
</evidence>
<name>A0A6I9R2I6_ELAGV</name>
<evidence type="ECO:0000259" key="10">
    <source>
        <dbReference type="PROSITE" id="PS50119"/>
    </source>
</evidence>
<dbReference type="PANTHER" id="PTHR31832:SF52">
    <property type="entry name" value="B-BOX ZINC FINGER PROTEIN 21"/>
    <property type="match status" value="1"/>
</dbReference>
<keyword evidence="3" id="KW-0677">Repeat</keyword>
<accession>A0A6I9R2I6</accession>